<dbReference type="InterPro" id="IPR011701">
    <property type="entry name" value="MFS"/>
</dbReference>
<feature type="transmembrane region" description="Helical" evidence="7">
    <location>
        <begin position="142"/>
        <end position="163"/>
    </location>
</feature>
<feature type="transmembrane region" description="Helical" evidence="7">
    <location>
        <begin position="378"/>
        <end position="397"/>
    </location>
</feature>
<dbReference type="STRING" id="456.Ljor_0585"/>
<comment type="caution">
    <text evidence="8">The sequence shown here is derived from an EMBL/GenBank/DDBJ whole genome shotgun (WGS) entry which is preliminary data.</text>
</comment>
<keyword evidence="8" id="KW-0012">Acyltransferase</keyword>
<keyword evidence="6 7" id="KW-0472">Membrane</keyword>
<dbReference type="SUPFAM" id="SSF103473">
    <property type="entry name" value="MFS general substrate transporter"/>
    <property type="match status" value="1"/>
</dbReference>
<gene>
    <name evidence="8" type="ORF">Ljor_0585</name>
</gene>
<reference evidence="8 9" key="1">
    <citation type="submission" date="2015-11" db="EMBL/GenBank/DDBJ databases">
        <title>Genomic analysis of 38 Legionella species identifies large and diverse effector repertoires.</title>
        <authorList>
            <person name="Burstein D."/>
            <person name="Amaro F."/>
            <person name="Zusman T."/>
            <person name="Lifshitz Z."/>
            <person name="Cohen O."/>
            <person name="Gilbert J.A."/>
            <person name="Pupko T."/>
            <person name="Shuman H.A."/>
            <person name="Segal G."/>
        </authorList>
    </citation>
    <scope>NUCLEOTIDE SEQUENCE [LARGE SCALE GENOMIC DNA]</scope>
    <source>
        <strain evidence="8 9">BL-540</strain>
    </source>
</reference>
<dbReference type="PANTHER" id="PTHR43266:SF2">
    <property type="entry name" value="MAJOR FACILITATOR SUPERFAMILY (MFS) PROFILE DOMAIN-CONTAINING PROTEIN"/>
    <property type="match status" value="1"/>
</dbReference>
<dbReference type="RefSeq" id="WP_058470144.1">
    <property type="nucleotide sequence ID" value="NZ_CAAAIC010000004.1"/>
</dbReference>
<dbReference type="EMBL" id="LNYJ01000011">
    <property type="protein sequence ID" value="KTD16279.1"/>
    <property type="molecule type" value="Genomic_DNA"/>
</dbReference>
<dbReference type="AlphaFoldDB" id="A0A0W0V808"/>
<evidence type="ECO:0000256" key="7">
    <source>
        <dbReference type="SAM" id="Phobius"/>
    </source>
</evidence>
<feature type="transmembrane region" description="Helical" evidence="7">
    <location>
        <begin position="334"/>
        <end position="357"/>
    </location>
</feature>
<dbReference type="Proteomes" id="UP000055035">
    <property type="component" value="Unassembled WGS sequence"/>
</dbReference>
<comment type="subcellular location">
    <subcellularLocation>
        <location evidence="1">Cell membrane</location>
        <topology evidence="1">Multi-pass membrane protein</topology>
    </subcellularLocation>
</comment>
<feature type="transmembrane region" description="Helical" evidence="7">
    <location>
        <begin position="256"/>
        <end position="283"/>
    </location>
</feature>
<dbReference type="OrthoDB" id="9803968at2"/>
<dbReference type="PANTHER" id="PTHR43266">
    <property type="entry name" value="MACROLIDE-EFFLUX PROTEIN"/>
    <property type="match status" value="1"/>
</dbReference>
<feature type="transmembrane region" description="Helical" evidence="7">
    <location>
        <begin position="229"/>
        <end position="250"/>
    </location>
</feature>
<feature type="transmembrane region" description="Helical" evidence="7">
    <location>
        <begin position="295"/>
        <end position="314"/>
    </location>
</feature>
<keyword evidence="9" id="KW-1185">Reference proteome</keyword>
<proteinExistence type="predicted"/>
<feature type="transmembrane region" description="Helical" evidence="7">
    <location>
        <begin position="110"/>
        <end position="130"/>
    </location>
</feature>
<dbReference type="GO" id="GO:0016746">
    <property type="term" value="F:acyltransferase activity"/>
    <property type="evidence" value="ECO:0007669"/>
    <property type="project" value="UniProtKB-KW"/>
</dbReference>
<evidence type="ECO:0000256" key="4">
    <source>
        <dbReference type="ARBA" id="ARBA00022692"/>
    </source>
</evidence>
<keyword evidence="8" id="KW-0808">Transferase</keyword>
<protein>
    <submittedName>
        <fullName evidence="8">2-acylglycerophosphoethanolamine acyltransferase</fullName>
    </submittedName>
</protein>
<dbReference type="CDD" id="cd06173">
    <property type="entry name" value="MFS_MefA_like"/>
    <property type="match status" value="1"/>
</dbReference>
<organism evidence="8 9">
    <name type="scientific">Legionella jordanis</name>
    <dbReference type="NCBI Taxonomy" id="456"/>
    <lineage>
        <taxon>Bacteria</taxon>
        <taxon>Pseudomonadati</taxon>
        <taxon>Pseudomonadota</taxon>
        <taxon>Gammaproteobacteria</taxon>
        <taxon>Legionellales</taxon>
        <taxon>Legionellaceae</taxon>
        <taxon>Legionella</taxon>
    </lineage>
</organism>
<evidence type="ECO:0000256" key="2">
    <source>
        <dbReference type="ARBA" id="ARBA00022448"/>
    </source>
</evidence>
<evidence type="ECO:0000256" key="5">
    <source>
        <dbReference type="ARBA" id="ARBA00022989"/>
    </source>
</evidence>
<evidence type="ECO:0000256" key="1">
    <source>
        <dbReference type="ARBA" id="ARBA00004651"/>
    </source>
</evidence>
<feature type="transmembrane region" description="Helical" evidence="7">
    <location>
        <begin position="84"/>
        <end position="104"/>
    </location>
</feature>
<evidence type="ECO:0000313" key="8">
    <source>
        <dbReference type="EMBL" id="KTD16279.1"/>
    </source>
</evidence>
<dbReference type="Pfam" id="PF07690">
    <property type="entry name" value="MFS_1"/>
    <property type="match status" value="1"/>
</dbReference>
<feature type="transmembrane region" description="Helical" evidence="7">
    <location>
        <begin position="175"/>
        <end position="196"/>
    </location>
</feature>
<keyword evidence="3" id="KW-1003">Cell membrane</keyword>
<dbReference type="PATRIC" id="fig|456.5.peg.617"/>
<evidence type="ECO:0000256" key="3">
    <source>
        <dbReference type="ARBA" id="ARBA00022475"/>
    </source>
</evidence>
<evidence type="ECO:0000256" key="6">
    <source>
        <dbReference type="ARBA" id="ARBA00023136"/>
    </source>
</evidence>
<dbReference type="Gene3D" id="1.20.1250.20">
    <property type="entry name" value="MFS general substrate transporter like domains"/>
    <property type="match status" value="1"/>
</dbReference>
<keyword evidence="5 7" id="KW-1133">Transmembrane helix</keyword>
<evidence type="ECO:0000313" key="9">
    <source>
        <dbReference type="Proteomes" id="UP000055035"/>
    </source>
</evidence>
<dbReference type="GO" id="GO:0022857">
    <property type="term" value="F:transmembrane transporter activity"/>
    <property type="evidence" value="ECO:0007669"/>
    <property type="project" value="InterPro"/>
</dbReference>
<feature type="transmembrane region" description="Helical" evidence="7">
    <location>
        <begin position="51"/>
        <end position="72"/>
    </location>
</feature>
<name>A0A0W0V808_9GAMM</name>
<dbReference type="InterPro" id="IPR036259">
    <property type="entry name" value="MFS_trans_sf"/>
</dbReference>
<feature type="transmembrane region" description="Helical" evidence="7">
    <location>
        <begin position="403"/>
        <end position="424"/>
    </location>
</feature>
<keyword evidence="2" id="KW-0813">Transport</keyword>
<accession>A0A0W0V808</accession>
<keyword evidence="4 7" id="KW-0812">Transmembrane</keyword>
<dbReference type="GO" id="GO:0005886">
    <property type="term" value="C:plasma membrane"/>
    <property type="evidence" value="ECO:0007669"/>
    <property type="project" value="UniProtKB-SubCell"/>
</dbReference>
<sequence length="429" mass="47896">MGFPESYLLRARRFLPLFLTQFFGAFNDNAFKLAMLTLISYHVSNNLEQSQYYQAIAGALFIVPFFLFSATAGQLADKFDKARLTIGIKIFEMGLMIVGGFALYNESIVLMLITLTGMGVHSTFFGPIKYAILPDHLLRGELLGATSLIEASTFLAILLGTTLGTLSIGSSHPHVGYAVALTNAIAVLGLVSSLFIPKALPKKSDFKIDWRLWRATNNMLRGSLHNYRILPVIMTISWFWLIGAVMLTKLPDYTHYILMAQASVFAFFLALFSIGIALGSIAIGHLLAGKITLRYVPICMLFLSFFAFDLYLASPQSHTIQTLSPLLTFLSNWNNVRITTDFFFFSFSAGLFIVPLYTYIQVASQENMRARTIATNNIFNALFMLIGSGLVMLLLYLNMSIPMVFLILAILNVFVALGLWMTLFRMKEL</sequence>